<reference evidence="1 2" key="1">
    <citation type="journal article" date="2011" name="Stand. Genomic Sci.">
        <title>Non-contiguous finished genome sequence and contextual data of the filamentous soil bacterium Ktedonobacter racemifer type strain (SOSP1-21).</title>
        <authorList>
            <person name="Chang Y.J."/>
            <person name="Land M."/>
            <person name="Hauser L."/>
            <person name="Chertkov O."/>
            <person name="Del Rio T.G."/>
            <person name="Nolan M."/>
            <person name="Copeland A."/>
            <person name="Tice H."/>
            <person name="Cheng J.F."/>
            <person name="Lucas S."/>
            <person name="Han C."/>
            <person name="Goodwin L."/>
            <person name="Pitluck S."/>
            <person name="Ivanova N."/>
            <person name="Ovchinikova G."/>
            <person name="Pati A."/>
            <person name="Chen A."/>
            <person name="Palaniappan K."/>
            <person name="Mavromatis K."/>
            <person name="Liolios K."/>
            <person name="Brettin T."/>
            <person name="Fiebig A."/>
            <person name="Rohde M."/>
            <person name="Abt B."/>
            <person name="Goker M."/>
            <person name="Detter J.C."/>
            <person name="Woyke T."/>
            <person name="Bristow J."/>
            <person name="Eisen J.A."/>
            <person name="Markowitz V."/>
            <person name="Hugenholtz P."/>
            <person name="Kyrpides N.C."/>
            <person name="Klenk H.P."/>
            <person name="Lapidus A."/>
        </authorList>
    </citation>
    <scope>NUCLEOTIDE SEQUENCE [LARGE SCALE GENOMIC DNA]</scope>
    <source>
        <strain evidence="2">DSM 44963</strain>
    </source>
</reference>
<evidence type="ECO:0000313" key="1">
    <source>
        <dbReference type="EMBL" id="EFH87911.1"/>
    </source>
</evidence>
<dbReference type="Proteomes" id="UP000004508">
    <property type="component" value="Unassembled WGS sequence"/>
</dbReference>
<organism evidence="1 2">
    <name type="scientific">Ktedonobacter racemifer DSM 44963</name>
    <dbReference type="NCBI Taxonomy" id="485913"/>
    <lineage>
        <taxon>Bacteria</taxon>
        <taxon>Bacillati</taxon>
        <taxon>Chloroflexota</taxon>
        <taxon>Ktedonobacteria</taxon>
        <taxon>Ktedonobacterales</taxon>
        <taxon>Ktedonobacteraceae</taxon>
        <taxon>Ktedonobacter</taxon>
    </lineage>
</organism>
<dbReference type="AlphaFoldDB" id="D6TBC7"/>
<gene>
    <name evidence="1" type="ORF">Krac_9264</name>
</gene>
<dbReference type="EMBL" id="ADVG01000001">
    <property type="protein sequence ID" value="EFH87911.1"/>
    <property type="molecule type" value="Genomic_DNA"/>
</dbReference>
<protein>
    <submittedName>
        <fullName evidence="1">Uncharacterized protein</fullName>
    </submittedName>
</protein>
<sequence>MTVQERHMIVLAIHEQQEIDRANSSGLQLVEGE</sequence>
<name>D6TBC7_KTERA</name>
<evidence type="ECO:0000313" key="2">
    <source>
        <dbReference type="Proteomes" id="UP000004508"/>
    </source>
</evidence>
<dbReference type="InParanoid" id="D6TBC7"/>
<proteinExistence type="predicted"/>
<accession>D6TBC7</accession>
<keyword evidence="2" id="KW-1185">Reference proteome</keyword>
<comment type="caution">
    <text evidence="1">The sequence shown here is derived from an EMBL/GenBank/DDBJ whole genome shotgun (WGS) entry which is preliminary data.</text>
</comment>